<dbReference type="SUPFAM" id="SSF53187">
    <property type="entry name" value="Zn-dependent exopeptidases"/>
    <property type="match status" value="1"/>
</dbReference>
<sequence length="726" mass="78132">MSRFARQPFFQHEAQSWHSTPSDTTEQAFRFHKTLPGYETTPLTSLDDLTKEVGVKAVYVKDESRRLGLPSFKILGASWGTFRAVVSRLHLPLETSLDTLRLAAEKSSITLHAATDGNHGRAVAWIGQQIGLPAEIRVPSSMHPETIKLIRSEGAHVIISEGGYDQAVQEAWKAANVHDDILIQDFALGDYQDVPQWIVEGYQTMMHEIEDQLHGQKIDLIFAPVGVGSFAHAVTSHFRRPGSDTSIVAVEPDTAASLRKSLENGEPTSINTTHTIMAGLDCGTPSSSAWPVLKAGVRASMTISYHEAHIASRILQTDGVSAGPCGGSPLAALRRLSPSDKAALGLDQESVVVLPCTEGVREYDPPHDVTIDDPVELTQQLVQINSASPTMGTTPGPGETEIARYVAAWLQHRGLECHWIESKAGRPSVVGVAGGTGGDKSLMFNGHIDTVTLVGYDADPLSGIIADGKLYGHGAADMKCGVAAAMVALANAKQLKLRGDVVFAGVADEEDLSIGTEDVLRAGWRADAALVNGPTNLHIIHAHKGFVWLEIDIYGLAAHGSRADLGIDAIVKAGQFVAALDDHAAELQKSHPDSLVGPPTIHASMIKGGEEASSYPARCKITIERRTIAGENAVSVEAELRKILEGLQSRVKDFKYDVRATFERPPFELPRDSAFCQLVSETIVSVLGKEPRLTAEPYWTDCALLAEKGIELLWGPIGDGLHAKEK</sequence>
<dbReference type="Pfam" id="PF07687">
    <property type="entry name" value="M20_dimer"/>
    <property type="match status" value="1"/>
</dbReference>
<dbReference type="SUPFAM" id="SSF55031">
    <property type="entry name" value="Bacterial exopeptidase dimerisation domain"/>
    <property type="match status" value="1"/>
</dbReference>
<evidence type="ECO:0000313" key="6">
    <source>
        <dbReference type="EMBL" id="USW52262.1"/>
    </source>
</evidence>
<dbReference type="PANTHER" id="PTHR42937:SF1">
    <property type="entry name" value="DIAMINOPROPIONATE AMMONIA-LYASE"/>
    <property type="match status" value="1"/>
</dbReference>
<dbReference type="PROSITE" id="PS00758">
    <property type="entry name" value="ARGE_DAPE_CPG2_1"/>
    <property type="match status" value="1"/>
</dbReference>
<accession>A0A9Q9EJJ8</accession>
<dbReference type="Gene3D" id="3.40.50.1100">
    <property type="match status" value="3"/>
</dbReference>
<dbReference type="Pfam" id="PF00291">
    <property type="entry name" value="PALP"/>
    <property type="match status" value="1"/>
</dbReference>
<proteinExistence type="inferred from homology"/>
<dbReference type="NCBIfam" id="NF006058">
    <property type="entry name" value="PRK08206.1"/>
    <property type="match status" value="1"/>
</dbReference>
<dbReference type="Gene3D" id="3.30.70.360">
    <property type="match status" value="1"/>
</dbReference>
<organism evidence="6 7">
    <name type="scientific">Septoria linicola</name>
    <dbReference type="NCBI Taxonomy" id="215465"/>
    <lineage>
        <taxon>Eukaryota</taxon>
        <taxon>Fungi</taxon>
        <taxon>Dikarya</taxon>
        <taxon>Ascomycota</taxon>
        <taxon>Pezizomycotina</taxon>
        <taxon>Dothideomycetes</taxon>
        <taxon>Dothideomycetidae</taxon>
        <taxon>Mycosphaerellales</taxon>
        <taxon>Mycosphaerellaceae</taxon>
        <taxon>Septoria</taxon>
    </lineage>
</organism>
<evidence type="ECO:0000256" key="2">
    <source>
        <dbReference type="ARBA" id="ARBA00022801"/>
    </source>
</evidence>
<feature type="domain" description="Tryptophan synthase beta chain-like PALP" evidence="4">
    <location>
        <begin position="36"/>
        <end position="353"/>
    </location>
</feature>
<dbReference type="EMBL" id="CP099421">
    <property type="protein sequence ID" value="USW52262.1"/>
    <property type="molecule type" value="Genomic_DNA"/>
</dbReference>
<comment type="similarity">
    <text evidence="1">Belongs to the peptidase M20A family.</text>
</comment>
<name>A0A9Q9EJJ8_9PEZI</name>
<feature type="domain" description="Peptidase M20 dimerisation" evidence="5">
    <location>
        <begin position="542"/>
        <end position="646"/>
    </location>
</feature>
<dbReference type="Proteomes" id="UP001056384">
    <property type="component" value="Chromosome 4"/>
</dbReference>
<dbReference type="AlphaFoldDB" id="A0A9Q9EJJ8"/>
<dbReference type="SUPFAM" id="SSF53686">
    <property type="entry name" value="Tryptophan synthase beta subunit-like PLP-dependent enzymes"/>
    <property type="match status" value="1"/>
</dbReference>
<dbReference type="Pfam" id="PF01546">
    <property type="entry name" value="Peptidase_M20"/>
    <property type="match status" value="1"/>
</dbReference>
<dbReference type="InterPro" id="IPR001926">
    <property type="entry name" value="TrpB-like_PALP"/>
</dbReference>
<dbReference type="InterPro" id="IPR001261">
    <property type="entry name" value="ArgE/DapE_CS"/>
</dbReference>
<feature type="region of interest" description="Disordered" evidence="3">
    <location>
        <begin position="1"/>
        <end position="23"/>
    </location>
</feature>
<dbReference type="Gene3D" id="3.40.630.10">
    <property type="entry name" value="Zn peptidases"/>
    <property type="match status" value="1"/>
</dbReference>
<dbReference type="PANTHER" id="PTHR42937">
    <property type="match status" value="1"/>
</dbReference>
<dbReference type="CDD" id="cd00640">
    <property type="entry name" value="Trp-synth-beta_II"/>
    <property type="match status" value="1"/>
</dbReference>
<dbReference type="InterPro" id="IPR011650">
    <property type="entry name" value="Peptidase_M20_dimer"/>
</dbReference>
<evidence type="ECO:0000256" key="1">
    <source>
        <dbReference type="ARBA" id="ARBA00006247"/>
    </source>
</evidence>
<evidence type="ECO:0000256" key="3">
    <source>
        <dbReference type="SAM" id="MobiDB-lite"/>
    </source>
</evidence>
<feature type="compositionally biased region" description="Polar residues" evidence="3">
    <location>
        <begin position="13"/>
        <end position="23"/>
    </location>
</feature>
<keyword evidence="7" id="KW-1185">Reference proteome</keyword>
<keyword evidence="2" id="KW-0378">Hydrolase</keyword>
<dbReference type="InterPro" id="IPR036264">
    <property type="entry name" value="Bact_exopeptidase_dim_dom"/>
</dbReference>
<protein>
    <submittedName>
        <fullName evidence="6">Pyridoxal-phosphate dependent enzyme, peptidase M20, peptidase M20, dimerization</fullName>
    </submittedName>
</protein>
<dbReference type="OrthoDB" id="10059875at2759"/>
<reference evidence="6" key="1">
    <citation type="submission" date="2022-06" db="EMBL/GenBank/DDBJ databases">
        <title>Complete genome sequences of two strains of the flax pathogen Septoria linicola.</title>
        <authorList>
            <person name="Lapalu N."/>
            <person name="Simon A."/>
            <person name="Demenou B."/>
            <person name="Paumier D."/>
            <person name="Guillot M.-P."/>
            <person name="Gout L."/>
            <person name="Valade R."/>
        </authorList>
    </citation>
    <scope>NUCLEOTIDE SEQUENCE</scope>
    <source>
        <strain evidence="6">SE15195</strain>
    </source>
</reference>
<evidence type="ECO:0000259" key="5">
    <source>
        <dbReference type="Pfam" id="PF07687"/>
    </source>
</evidence>
<dbReference type="GO" id="GO:0016787">
    <property type="term" value="F:hydrolase activity"/>
    <property type="evidence" value="ECO:0007669"/>
    <property type="project" value="UniProtKB-KW"/>
</dbReference>
<gene>
    <name evidence="6" type="ORF">Slin15195_G055810</name>
</gene>
<evidence type="ECO:0000259" key="4">
    <source>
        <dbReference type="Pfam" id="PF00291"/>
    </source>
</evidence>
<dbReference type="InterPro" id="IPR002933">
    <property type="entry name" value="Peptidase_M20"/>
</dbReference>
<evidence type="ECO:0000313" key="7">
    <source>
        <dbReference type="Proteomes" id="UP001056384"/>
    </source>
</evidence>
<dbReference type="InterPro" id="IPR036052">
    <property type="entry name" value="TrpB-like_PALP_sf"/>
</dbReference>